<evidence type="ECO:0000313" key="2">
    <source>
        <dbReference type="Proteomes" id="UP000477722"/>
    </source>
</evidence>
<comment type="caution">
    <text evidence="1">The sequence shown here is derived from an EMBL/GenBank/DDBJ whole genome shotgun (WGS) entry which is preliminary data.</text>
</comment>
<evidence type="ECO:0000313" key="1">
    <source>
        <dbReference type="EMBL" id="NGO71353.1"/>
    </source>
</evidence>
<proteinExistence type="predicted"/>
<keyword evidence="2" id="KW-1185">Reference proteome</keyword>
<dbReference type="Proteomes" id="UP000477722">
    <property type="component" value="Unassembled WGS sequence"/>
</dbReference>
<evidence type="ECO:0008006" key="3">
    <source>
        <dbReference type="Google" id="ProtNLM"/>
    </source>
</evidence>
<accession>A0A6G4X270</accession>
<organism evidence="1 2">
    <name type="scientific">Streptomyces boncukensis</name>
    <dbReference type="NCBI Taxonomy" id="2711219"/>
    <lineage>
        <taxon>Bacteria</taxon>
        <taxon>Bacillati</taxon>
        <taxon>Actinomycetota</taxon>
        <taxon>Actinomycetes</taxon>
        <taxon>Kitasatosporales</taxon>
        <taxon>Streptomycetaceae</taxon>
        <taxon>Streptomyces</taxon>
    </lineage>
</organism>
<name>A0A6G4X270_9ACTN</name>
<reference evidence="1 2" key="1">
    <citation type="submission" date="2020-02" db="EMBL/GenBank/DDBJ databases">
        <title>Whole-genome analyses of novel actinobacteria.</title>
        <authorList>
            <person name="Sahin N."/>
            <person name="Tatar D."/>
        </authorList>
    </citation>
    <scope>NUCLEOTIDE SEQUENCE [LARGE SCALE GENOMIC DNA]</scope>
    <source>
        <strain evidence="1 2">SB3404</strain>
    </source>
</reference>
<protein>
    <recommendedName>
        <fullName evidence="3">Minor tail protein</fullName>
    </recommendedName>
</protein>
<dbReference type="AlphaFoldDB" id="A0A6G4X270"/>
<dbReference type="EMBL" id="JAAKZZ010000292">
    <property type="protein sequence ID" value="NGO71353.1"/>
    <property type="molecule type" value="Genomic_DNA"/>
</dbReference>
<gene>
    <name evidence="1" type="ORF">G5C65_23970</name>
</gene>
<sequence length="416" mass="44133">MLADYMDLAGVEIVNSARAAVYARARGIPVECDPCPDLPAALGDMPYVDPVTDEAPWWDPAVPESAGVLGVLGLGVAGFDSSPISRDPTQLVGDGAVIGAARRQHRELAYTVLLIAADECALGYGLEWLASALQGSACASCAGDEMCVFSCCPVDGERELRHLYDVGVLDGPEVTDTQYLGSGAVLATVTFSLAAGTPWIYREPLATGQQDDGWVPLGGGELVGPVDPDQVYERCLEPAPCAVDPLCPLPPLPPAPPAPASPCYARGLGTFRRSLISVSPLDQPQWLETVPVLEVRAGSTDMRRLIVRFWQNPQGGECQGDLDPCAACTDINVSYLPRRAVLRVDGRVRRSVVECPQIPIGTATSTPTIYGPRGGLYEWPVFSCPTGLCIEVWSQDGYTAPDATARVLLVPRSDVG</sequence>
<dbReference type="RefSeq" id="WP_165300992.1">
    <property type="nucleotide sequence ID" value="NZ_JAAKZZ010000292.1"/>
</dbReference>